<dbReference type="InterPro" id="IPR036236">
    <property type="entry name" value="Znf_C2H2_sf"/>
</dbReference>
<dbReference type="Gene3D" id="1.10.30.10">
    <property type="entry name" value="High mobility group box domain"/>
    <property type="match status" value="1"/>
</dbReference>
<protein>
    <recommendedName>
        <fullName evidence="7">HMG box domain-containing protein</fullName>
    </recommendedName>
</protein>
<name>A0A401SAC0_CHIPU</name>
<dbReference type="PANTHER" id="PTHR46040">
    <property type="entry name" value="HIGH MOBILITY GROUP PROTEIN 2"/>
    <property type="match status" value="1"/>
</dbReference>
<dbReference type="PROSITE" id="PS50118">
    <property type="entry name" value="HMG_BOX_2"/>
    <property type="match status" value="1"/>
</dbReference>
<dbReference type="SMART" id="SM00398">
    <property type="entry name" value="HMG"/>
    <property type="match status" value="1"/>
</dbReference>
<evidence type="ECO:0000256" key="6">
    <source>
        <dbReference type="SAM" id="SignalP"/>
    </source>
</evidence>
<dbReference type="AlphaFoldDB" id="A0A401SAC0"/>
<dbReference type="EMBL" id="BEZZ01000161">
    <property type="protein sequence ID" value="GCC27348.1"/>
    <property type="molecule type" value="Genomic_DNA"/>
</dbReference>
<dbReference type="InterPro" id="IPR009071">
    <property type="entry name" value="HMG_box_dom"/>
</dbReference>
<evidence type="ECO:0000256" key="5">
    <source>
        <dbReference type="SAM" id="MobiDB-lite"/>
    </source>
</evidence>
<sequence>LNNVPALNLGSLLVLADAGLARPPSSSAILLAGGRGRAPLRVNMELQSEEVEAVAGRPQAPLRTDFASSPFAAVQPSRKAAVRTEPATHIAAAAAAAGGGGSGAVPAYCGSSAGGDAATFIGSVPVTVSLENFDGQHRIVCVTTDANGGTLSYVGQLNSDVNLELQAAVSPQPLLQRDGVSAISTGNPLLQIHPLDAGSQRLQSVILEGQTERSSSAKEVESDEPKKRKGGWPKGKKRKPQKDFTAPRAPTTGYVLFLNEQRAKLKIEHPDLPFTEITKLLGTQWSQLSQEGKQKYIDEAEKDKQRYIEELKAYQNSEAYQAFLKRRAMNKVKNLCGVESLDTEFESEAVGLSEIGDEDDNGLYCKTCNQYFSSLHNKKEHLFGRQHLQNLTGDFEKEAAELSKQEMQLGDDSADDDDSAERSQLCGLTSKHNYTSLNLSLLEEYIFKQVKLRELELGELAKSLAHAKDECENLSTQLEALKNQKVKLETDLANLKAYGASLDAQLDSLKMVPMLFQFHIQIMDNESIQIATTFC</sequence>
<dbReference type="CDD" id="cd21980">
    <property type="entry name" value="HMG-box_HMG20"/>
    <property type="match status" value="1"/>
</dbReference>
<dbReference type="InterPro" id="IPR036910">
    <property type="entry name" value="HMG_box_dom_sf"/>
</dbReference>
<dbReference type="GO" id="GO:0005634">
    <property type="term" value="C:nucleus"/>
    <property type="evidence" value="ECO:0007669"/>
    <property type="project" value="UniProtKB-UniRule"/>
</dbReference>
<dbReference type="STRING" id="137246.A0A401SAC0"/>
<keyword evidence="6" id="KW-0732">Signal</keyword>
<comment type="caution">
    <text evidence="8">The sequence shown here is derived from an EMBL/GenBank/DDBJ whole genome shotgun (WGS) entry which is preliminary data.</text>
</comment>
<dbReference type="GO" id="GO:0003677">
    <property type="term" value="F:DNA binding"/>
    <property type="evidence" value="ECO:0007669"/>
    <property type="project" value="UniProtKB-UniRule"/>
</dbReference>
<dbReference type="GO" id="GO:0010468">
    <property type="term" value="P:regulation of gene expression"/>
    <property type="evidence" value="ECO:0007669"/>
    <property type="project" value="TreeGrafter"/>
</dbReference>
<feature type="compositionally biased region" description="Basic residues" evidence="5">
    <location>
        <begin position="227"/>
        <end position="240"/>
    </location>
</feature>
<accession>A0A401SAC0</accession>
<dbReference type="PANTHER" id="PTHR46040:SF4">
    <property type="entry name" value="HMG BOX DOMAIN-CONTAINING PROTEIN"/>
    <property type="match status" value="1"/>
</dbReference>
<dbReference type="OrthoDB" id="3213154at2759"/>
<feature type="signal peptide" evidence="6">
    <location>
        <begin position="1"/>
        <end position="21"/>
    </location>
</feature>
<organism evidence="8 9">
    <name type="scientific">Chiloscyllium punctatum</name>
    <name type="common">Brownbanded bambooshark</name>
    <name type="synonym">Hemiscyllium punctatum</name>
    <dbReference type="NCBI Taxonomy" id="137246"/>
    <lineage>
        <taxon>Eukaryota</taxon>
        <taxon>Metazoa</taxon>
        <taxon>Chordata</taxon>
        <taxon>Craniata</taxon>
        <taxon>Vertebrata</taxon>
        <taxon>Chondrichthyes</taxon>
        <taxon>Elasmobranchii</taxon>
        <taxon>Galeomorphii</taxon>
        <taxon>Galeoidea</taxon>
        <taxon>Orectolobiformes</taxon>
        <taxon>Hemiscylliidae</taxon>
        <taxon>Chiloscyllium</taxon>
    </lineage>
</organism>
<evidence type="ECO:0000256" key="3">
    <source>
        <dbReference type="PROSITE-ProRule" id="PRU00267"/>
    </source>
</evidence>
<evidence type="ECO:0000313" key="8">
    <source>
        <dbReference type="EMBL" id="GCC27348.1"/>
    </source>
</evidence>
<feature type="chain" id="PRO_5019016874" description="HMG box domain-containing protein" evidence="6">
    <location>
        <begin position="22"/>
        <end position="535"/>
    </location>
</feature>
<gene>
    <name evidence="8" type="ORF">chiPu_0005772</name>
</gene>
<keyword evidence="1 3" id="KW-0238">DNA-binding</keyword>
<dbReference type="InterPro" id="IPR051965">
    <property type="entry name" value="ChromReg_NeuronalGeneExpr"/>
</dbReference>
<feature type="domain" description="HMG box" evidence="7">
    <location>
        <begin position="247"/>
        <end position="315"/>
    </location>
</feature>
<feature type="DNA-binding region" description="HMG box" evidence="3">
    <location>
        <begin position="247"/>
        <end position="315"/>
    </location>
</feature>
<dbReference type="SUPFAM" id="SSF57667">
    <property type="entry name" value="beta-beta-alpha zinc fingers"/>
    <property type="match status" value="1"/>
</dbReference>
<dbReference type="Proteomes" id="UP000287033">
    <property type="component" value="Unassembled WGS sequence"/>
</dbReference>
<feature type="region of interest" description="Disordered" evidence="5">
    <location>
        <begin position="403"/>
        <end position="422"/>
    </location>
</feature>
<feature type="coiled-coil region" evidence="4">
    <location>
        <begin position="457"/>
        <end position="498"/>
    </location>
</feature>
<feature type="region of interest" description="Disordered" evidence="5">
    <location>
        <begin position="208"/>
        <end position="248"/>
    </location>
</feature>
<dbReference type="OMA" id="IQIMDNE"/>
<reference evidence="8 9" key="1">
    <citation type="journal article" date="2018" name="Nat. Ecol. Evol.">
        <title>Shark genomes provide insights into elasmobranch evolution and the origin of vertebrates.</title>
        <authorList>
            <person name="Hara Y"/>
            <person name="Yamaguchi K"/>
            <person name="Onimaru K"/>
            <person name="Kadota M"/>
            <person name="Koyanagi M"/>
            <person name="Keeley SD"/>
            <person name="Tatsumi K"/>
            <person name="Tanaka K"/>
            <person name="Motone F"/>
            <person name="Kageyama Y"/>
            <person name="Nozu R"/>
            <person name="Adachi N"/>
            <person name="Nishimura O"/>
            <person name="Nakagawa R"/>
            <person name="Tanegashima C"/>
            <person name="Kiyatake I"/>
            <person name="Matsumoto R"/>
            <person name="Murakumo K"/>
            <person name="Nishida K"/>
            <person name="Terakita A"/>
            <person name="Kuratani S"/>
            <person name="Sato K"/>
            <person name="Hyodo S Kuraku.S."/>
        </authorList>
    </citation>
    <scope>NUCLEOTIDE SEQUENCE [LARGE SCALE GENOMIC DNA]</scope>
</reference>
<dbReference type="Pfam" id="PF00505">
    <property type="entry name" value="HMG_box"/>
    <property type="match status" value="1"/>
</dbReference>
<evidence type="ECO:0000256" key="2">
    <source>
        <dbReference type="ARBA" id="ARBA00023242"/>
    </source>
</evidence>
<proteinExistence type="predicted"/>
<feature type="compositionally biased region" description="Basic and acidic residues" evidence="5">
    <location>
        <begin position="215"/>
        <end position="226"/>
    </location>
</feature>
<dbReference type="PRINTS" id="PR00886">
    <property type="entry name" value="HIGHMOBLTY12"/>
</dbReference>
<evidence type="ECO:0000256" key="1">
    <source>
        <dbReference type="ARBA" id="ARBA00023125"/>
    </source>
</evidence>
<keyword evidence="4" id="KW-0175">Coiled coil</keyword>
<evidence type="ECO:0000256" key="4">
    <source>
        <dbReference type="SAM" id="Coils"/>
    </source>
</evidence>
<keyword evidence="9" id="KW-1185">Reference proteome</keyword>
<feature type="non-terminal residue" evidence="8">
    <location>
        <position position="1"/>
    </location>
</feature>
<evidence type="ECO:0000313" key="9">
    <source>
        <dbReference type="Proteomes" id="UP000287033"/>
    </source>
</evidence>
<dbReference type="SUPFAM" id="SSF47095">
    <property type="entry name" value="HMG-box"/>
    <property type="match status" value="1"/>
</dbReference>
<keyword evidence="2 3" id="KW-0539">Nucleus</keyword>
<evidence type="ECO:0000259" key="7">
    <source>
        <dbReference type="PROSITE" id="PS50118"/>
    </source>
</evidence>
<dbReference type="Gene3D" id="3.30.160.60">
    <property type="entry name" value="Classic Zinc Finger"/>
    <property type="match status" value="1"/>
</dbReference>